<feature type="domain" description="Metallo-beta-lactamase" evidence="1">
    <location>
        <begin position="75"/>
        <end position="239"/>
    </location>
</feature>
<dbReference type="SMART" id="SM00849">
    <property type="entry name" value="Lactamase_B"/>
    <property type="match status" value="1"/>
</dbReference>
<evidence type="ECO:0000313" key="3">
    <source>
        <dbReference type="Proteomes" id="UP000240912"/>
    </source>
</evidence>
<dbReference type="InterPro" id="IPR001279">
    <property type="entry name" value="Metallo-B-lactamas"/>
</dbReference>
<evidence type="ECO:0000259" key="1">
    <source>
        <dbReference type="SMART" id="SM00849"/>
    </source>
</evidence>
<sequence length="265" mass="29465">MDLTSGKICSTCGTQYPQQELSGTCVICADDRQYVPAGGQVWTDRSQLHDTFHVSWQELGPRLSDLRLSPRFAIGQRAILVRSPGGNVLWDCIPLLDEQTRIRIEALGGLRAIALSHPHFCSNMNEWAEAFNCEILIHASNSPWIVNRTPRLNLWQGDMLYLWDDLSLLKLGGHFPGSSVLYAPSLSAGGTVLLGDTLMVSPNGRHLSAMYSYPNRMPLPLQTVAAIFDRLDMLAYDTVHSYDRALSIYGNARQIAATSRERYGV</sequence>
<gene>
    <name evidence="2" type="ORF">C7T94_12545</name>
</gene>
<protein>
    <submittedName>
        <fullName evidence="2">MBL fold metallo-hydrolase</fullName>
    </submittedName>
</protein>
<dbReference type="AlphaFoldDB" id="A0A2T3HLU5"/>
<keyword evidence="3" id="KW-1185">Reference proteome</keyword>
<dbReference type="RefSeq" id="WP_107215657.1">
    <property type="nucleotide sequence ID" value="NZ_KZ686269.1"/>
</dbReference>
<comment type="caution">
    <text evidence="2">The sequence shown here is derived from an EMBL/GenBank/DDBJ whole genome shotgun (WGS) entry which is preliminary data.</text>
</comment>
<dbReference type="PANTHER" id="PTHR36839">
    <property type="entry name" value="METALLO-BETA-LACTAMASE FAMILY PROTEIN (AFU_ORTHOLOGUE AFUA_5G12770)"/>
    <property type="match status" value="1"/>
</dbReference>
<dbReference type="EMBL" id="PYLS01000005">
    <property type="protein sequence ID" value="PST83396.1"/>
    <property type="molecule type" value="Genomic_DNA"/>
</dbReference>
<dbReference type="PANTHER" id="PTHR36839:SF1">
    <property type="entry name" value="METALLO-BETA-LACTAMASE FAMILY PROTEIN (AFU_ORTHOLOGUE AFUA_5G12770)"/>
    <property type="match status" value="1"/>
</dbReference>
<reference evidence="2 3" key="1">
    <citation type="submission" date="2018-03" db="EMBL/GenBank/DDBJ databases">
        <authorList>
            <person name="Keele B.F."/>
        </authorList>
    </citation>
    <scope>NUCLEOTIDE SEQUENCE [LARGE SCALE GENOMIC DNA]</scope>
    <source>
        <strain evidence="2 3">YL28-9</strain>
    </source>
</reference>
<dbReference type="Proteomes" id="UP000240912">
    <property type="component" value="Unassembled WGS sequence"/>
</dbReference>
<dbReference type="Gene3D" id="3.60.15.10">
    <property type="entry name" value="Ribonuclease Z/Hydroxyacylglutathione hydrolase-like"/>
    <property type="match status" value="1"/>
</dbReference>
<keyword evidence="2" id="KW-0378">Hydrolase</keyword>
<organism evidence="2 3">
    <name type="scientific">Pedobacter yulinensis</name>
    <dbReference type="NCBI Taxonomy" id="2126353"/>
    <lineage>
        <taxon>Bacteria</taxon>
        <taxon>Pseudomonadati</taxon>
        <taxon>Bacteroidota</taxon>
        <taxon>Sphingobacteriia</taxon>
        <taxon>Sphingobacteriales</taxon>
        <taxon>Sphingobacteriaceae</taxon>
        <taxon>Pedobacter</taxon>
    </lineage>
</organism>
<name>A0A2T3HLU5_9SPHI</name>
<dbReference type="GO" id="GO:0016787">
    <property type="term" value="F:hydrolase activity"/>
    <property type="evidence" value="ECO:0007669"/>
    <property type="project" value="UniProtKB-KW"/>
</dbReference>
<dbReference type="InterPro" id="IPR036866">
    <property type="entry name" value="RibonucZ/Hydroxyglut_hydro"/>
</dbReference>
<evidence type="ECO:0000313" key="2">
    <source>
        <dbReference type="EMBL" id="PST83396.1"/>
    </source>
</evidence>
<dbReference type="SUPFAM" id="SSF56281">
    <property type="entry name" value="Metallo-hydrolase/oxidoreductase"/>
    <property type="match status" value="1"/>
</dbReference>
<dbReference type="OrthoDB" id="2373347at2"/>
<proteinExistence type="predicted"/>
<accession>A0A2T3HLU5</accession>